<protein>
    <submittedName>
        <fullName evidence="1">Uncharacterized protein</fullName>
    </submittedName>
</protein>
<reference evidence="1 2" key="1">
    <citation type="journal article" date="2007" name="Science">
        <title>The Chlamydomonas genome reveals the evolution of key animal and plant functions.</title>
        <authorList>
            <person name="Merchant S.S."/>
            <person name="Prochnik S.E."/>
            <person name="Vallon O."/>
            <person name="Harris E.H."/>
            <person name="Karpowicz S.J."/>
            <person name="Witman G.B."/>
            <person name="Terry A."/>
            <person name="Salamov A."/>
            <person name="Fritz-Laylin L.K."/>
            <person name="Marechal-Drouard L."/>
            <person name="Marshall W.F."/>
            <person name="Qu L.H."/>
            <person name="Nelson D.R."/>
            <person name="Sanderfoot A.A."/>
            <person name="Spalding M.H."/>
            <person name="Kapitonov V.V."/>
            <person name="Ren Q."/>
            <person name="Ferris P."/>
            <person name="Lindquist E."/>
            <person name="Shapiro H."/>
            <person name="Lucas S.M."/>
            <person name="Grimwood J."/>
            <person name="Schmutz J."/>
            <person name="Cardol P."/>
            <person name="Cerutti H."/>
            <person name="Chanfreau G."/>
            <person name="Chen C.L."/>
            <person name="Cognat V."/>
            <person name="Croft M.T."/>
            <person name="Dent R."/>
            <person name="Dutcher S."/>
            <person name="Fernandez E."/>
            <person name="Fukuzawa H."/>
            <person name="Gonzalez-Ballester D."/>
            <person name="Gonzalez-Halphen D."/>
            <person name="Hallmann A."/>
            <person name="Hanikenne M."/>
            <person name="Hippler M."/>
            <person name="Inwood W."/>
            <person name="Jabbari K."/>
            <person name="Kalanon M."/>
            <person name="Kuras R."/>
            <person name="Lefebvre P.A."/>
            <person name="Lemaire S.D."/>
            <person name="Lobanov A.V."/>
            <person name="Lohr M."/>
            <person name="Manuell A."/>
            <person name="Meier I."/>
            <person name="Mets L."/>
            <person name="Mittag M."/>
            <person name="Mittelmeier T."/>
            <person name="Moroney J.V."/>
            <person name="Moseley J."/>
            <person name="Napoli C."/>
            <person name="Nedelcu A.M."/>
            <person name="Niyogi K."/>
            <person name="Novoselov S.V."/>
            <person name="Paulsen I.T."/>
            <person name="Pazour G."/>
            <person name="Purton S."/>
            <person name="Ral J.P."/>
            <person name="Riano-Pachon D.M."/>
            <person name="Riekhof W."/>
            <person name="Rymarquis L."/>
            <person name="Schroda M."/>
            <person name="Stern D."/>
            <person name="Umen J."/>
            <person name="Willows R."/>
            <person name="Wilson N."/>
            <person name="Zimmer S.L."/>
            <person name="Allmer J."/>
            <person name="Balk J."/>
            <person name="Bisova K."/>
            <person name="Chen C.J."/>
            <person name="Elias M."/>
            <person name="Gendler K."/>
            <person name="Hauser C."/>
            <person name="Lamb M.R."/>
            <person name="Ledford H."/>
            <person name="Long J.C."/>
            <person name="Minagawa J."/>
            <person name="Page M.D."/>
            <person name="Pan J."/>
            <person name="Pootakham W."/>
            <person name="Roje S."/>
            <person name="Rose A."/>
            <person name="Stahlberg E."/>
            <person name="Terauchi A.M."/>
            <person name="Yang P."/>
            <person name="Ball S."/>
            <person name="Bowler C."/>
            <person name="Dieckmann C.L."/>
            <person name="Gladyshev V.N."/>
            <person name="Green P."/>
            <person name="Jorgensen R."/>
            <person name="Mayfield S."/>
            <person name="Mueller-Roeber B."/>
            <person name="Rajamani S."/>
            <person name="Sayre R.T."/>
            <person name="Brokstein P."/>
            <person name="Dubchak I."/>
            <person name="Goodstein D."/>
            <person name="Hornick L."/>
            <person name="Huang Y.W."/>
            <person name="Jhaveri J."/>
            <person name="Luo Y."/>
            <person name="Martinez D."/>
            <person name="Ngau W.C."/>
            <person name="Otillar B."/>
            <person name="Poliakov A."/>
            <person name="Porter A."/>
            <person name="Szajkowski L."/>
            <person name="Werner G."/>
            <person name="Zhou K."/>
            <person name="Grigoriev I.V."/>
            <person name="Rokhsar D.S."/>
            <person name="Grossman A.R."/>
        </authorList>
    </citation>
    <scope>NUCLEOTIDE SEQUENCE [LARGE SCALE GENOMIC DNA]</scope>
    <source>
        <strain evidence="2">CC-503</strain>
    </source>
</reference>
<dbReference type="Gramene" id="PNW84088">
    <property type="protein sequence ID" value="PNW84088"/>
    <property type="gene ID" value="CHLRE_04g220461v5"/>
</dbReference>
<organism evidence="1 2">
    <name type="scientific">Chlamydomonas reinhardtii</name>
    <name type="common">Chlamydomonas smithii</name>
    <dbReference type="NCBI Taxonomy" id="3055"/>
    <lineage>
        <taxon>Eukaryota</taxon>
        <taxon>Viridiplantae</taxon>
        <taxon>Chlorophyta</taxon>
        <taxon>core chlorophytes</taxon>
        <taxon>Chlorophyceae</taxon>
        <taxon>CS clade</taxon>
        <taxon>Chlamydomonadales</taxon>
        <taxon>Chlamydomonadaceae</taxon>
        <taxon>Chlamydomonas</taxon>
    </lineage>
</organism>
<proteinExistence type="predicted"/>
<dbReference type="InParanoid" id="A0A2K3DU74"/>
<keyword evidence="2" id="KW-1185">Reference proteome</keyword>
<dbReference type="Proteomes" id="UP000006906">
    <property type="component" value="Chromosome 4"/>
</dbReference>
<dbReference type="GeneID" id="66053234"/>
<dbReference type="KEGG" id="cre:CHLRE_04g220461v5"/>
<evidence type="ECO:0000313" key="1">
    <source>
        <dbReference type="EMBL" id="PNW84088.1"/>
    </source>
</evidence>
<dbReference type="PaxDb" id="3055-EDP04220"/>
<dbReference type="AlphaFoldDB" id="A0A2K3DU74"/>
<dbReference type="RefSeq" id="XP_042925240.1">
    <property type="nucleotide sequence ID" value="XM_043061888.1"/>
</dbReference>
<evidence type="ECO:0000313" key="2">
    <source>
        <dbReference type="Proteomes" id="UP000006906"/>
    </source>
</evidence>
<name>A0A2K3DU74_CHLRE</name>
<accession>A0A2K3DU74</accession>
<gene>
    <name evidence="1" type="ORF">CHLRE_04g220461v5</name>
</gene>
<sequence>MPTQEAAKWAGWAWLMQHAEAAELRYILLPDDWTPDQVLAAERSFLDTFDFPLNGSYRLNVADFWGGLGIPAMPDELKRWVAEQWWYAGLDHLTELLTEH</sequence>
<dbReference type="EMBL" id="CM008965">
    <property type="protein sequence ID" value="PNW84088.1"/>
    <property type="molecule type" value="Genomic_DNA"/>
</dbReference>